<dbReference type="GO" id="GO:0006518">
    <property type="term" value="P:peptide metabolic process"/>
    <property type="evidence" value="ECO:0007669"/>
    <property type="project" value="TreeGrafter"/>
</dbReference>
<evidence type="ECO:0000256" key="5">
    <source>
        <dbReference type="ARBA" id="ARBA00023049"/>
    </source>
</evidence>
<evidence type="ECO:0000256" key="6">
    <source>
        <dbReference type="RuleBase" id="RU003435"/>
    </source>
</evidence>
<dbReference type="Proteomes" id="UP000824087">
    <property type="component" value="Unassembled WGS sequence"/>
</dbReference>
<evidence type="ECO:0000256" key="1">
    <source>
        <dbReference type="ARBA" id="ARBA00022670"/>
    </source>
</evidence>
<sequence>MNLKYEQIDLEQMEREMLEALDDFRVGDIAKKEEALNRFHRLRDHYLTMYWTSYIHYLLDYKNEMWIASEKFFGTAEGKMQEILHTYFVTLTNCDEKEWLKAYVGKRTLQVAEVETKLYRDTVKEAIAKEKEEKMKYLKNIRTVSTMYDGSEKTLAKISPDLVNSDREVRKRANLARFDIFKKIQSENEEVLDQLIKIRNRMAEDLHYPSYVELSYDKLYRFGYCEKDIKAFRQSIVTYLLPLMEQLRKMQRENLKVDALYYYDVPILFSDGLSKPKGDVDEIVREASAMYHEMHPTFGNLFDRMKKEHYMDLEARDEKSNAGICTYLPDQHMPLFIASFHKTNHDIDVIRHEFGHSVQLYESRNLRYHENRWPSFDVCEIHSQAMEYFGWNYLDRFFESEEETNRYRIEKLVHDLELLLYACQVDEFQHEIYHHPEYSKQKRNEVWNQLDEKYQPYVDKEQNDYLLHGAGWQKQSHIITDPFYYIDYALSLTVALQFFVQMEKDEKKAYEDYLKFCRMGGSKSFVEYIDALGFSSPFEPETIREIANILESKIEQLHKQDIRQKKKGRKQ</sequence>
<dbReference type="Pfam" id="PF01432">
    <property type="entry name" value="Peptidase_M3"/>
    <property type="match status" value="1"/>
</dbReference>
<keyword evidence="4 6" id="KW-0862">Zinc</keyword>
<evidence type="ECO:0000256" key="2">
    <source>
        <dbReference type="ARBA" id="ARBA00022723"/>
    </source>
</evidence>
<proteinExistence type="inferred from homology"/>
<dbReference type="AlphaFoldDB" id="A0A9D1L2X2"/>
<dbReference type="Gene3D" id="1.10.1370.30">
    <property type="match status" value="1"/>
</dbReference>
<reference evidence="8" key="2">
    <citation type="journal article" date="2021" name="PeerJ">
        <title>Extensive microbial diversity within the chicken gut microbiome revealed by metagenomics and culture.</title>
        <authorList>
            <person name="Gilroy R."/>
            <person name="Ravi A."/>
            <person name="Getino M."/>
            <person name="Pursley I."/>
            <person name="Horton D.L."/>
            <person name="Alikhan N.F."/>
            <person name="Baker D."/>
            <person name="Gharbi K."/>
            <person name="Hall N."/>
            <person name="Watson M."/>
            <person name="Adriaenssens E.M."/>
            <person name="Foster-Nyarko E."/>
            <person name="Jarju S."/>
            <person name="Secka A."/>
            <person name="Antonio M."/>
            <person name="Oren A."/>
            <person name="Chaudhuri R.R."/>
            <person name="La Ragione R."/>
            <person name="Hildebrand F."/>
            <person name="Pallen M.J."/>
        </authorList>
    </citation>
    <scope>NUCLEOTIDE SEQUENCE</scope>
    <source>
        <strain evidence="8">CHK197-8231</strain>
    </source>
</reference>
<gene>
    <name evidence="8" type="ORF">IAD49_00370</name>
</gene>
<keyword evidence="5 6" id="KW-0482">Metalloprotease</keyword>
<evidence type="ECO:0000313" key="8">
    <source>
        <dbReference type="EMBL" id="HIU22026.1"/>
    </source>
</evidence>
<accession>A0A9D1L2X2</accession>
<dbReference type="InterPro" id="IPR001567">
    <property type="entry name" value="Pept_M3A_M3B_dom"/>
</dbReference>
<evidence type="ECO:0000313" key="9">
    <source>
        <dbReference type="Proteomes" id="UP000824087"/>
    </source>
</evidence>
<dbReference type="SUPFAM" id="SSF55486">
    <property type="entry name" value="Metalloproteases ('zincins'), catalytic domain"/>
    <property type="match status" value="1"/>
</dbReference>
<dbReference type="GO" id="GO:0046872">
    <property type="term" value="F:metal ion binding"/>
    <property type="evidence" value="ECO:0007669"/>
    <property type="project" value="UniProtKB-UniRule"/>
</dbReference>
<comment type="similarity">
    <text evidence="6">Belongs to the peptidase M3 family.</text>
</comment>
<keyword evidence="1 6" id="KW-0645">Protease</keyword>
<feature type="domain" description="Peptidase M3A/M3B catalytic" evidence="7">
    <location>
        <begin position="164"/>
        <end position="545"/>
    </location>
</feature>
<reference evidence="8" key="1">
    <citation type="submission" date="2020-10" db="EMBL/GenBank/DDBJ databases">
        <authorList>
            <person name="Gilroy R."/>
        </authorList>
    </citation>
    <scope>NUCLEOTIDE SEQUENCE</scope>
    <source>
        <strain evidence="8">CHK197-8231</strain>
    </source>
</reference>
<dbReference type="InterPro" id="IPR011976">
    <property type="entry name" value="Pept_M3B_oligopep-rel"/>
</dbReference>
<dbReference type="GO" id="GO:0004222">
    <property type="term" value="F:metalloendopeptidase activity"/>
    <property type="evidence" value="ECO:0007669"/>
    <property type="project" value="InterPro"/>
</dbReference>
<evidence type="ECO:0000256" key="3">
    <source>
        <dbReference type="ARBA" id="ARBA00022801"/>
    </source>
</evidence>
<dbReference type="PANTHER" id="PTHR11804">
    <property type="entry name" value="PROTEASE M3 THIMET OLIGOPEPTIDASE-RELATED"/>
    <property type="match status" value="1"/>
</dbReference>
<evidence type="ECO:0000259" key="7">
    <source>
        <dbReference type="Pfam" id="PF01432"/>
    </source>
</evidence>
<dbReference type="NCBIfam" id="TIGR02289">
    <property type="entry name" value="M3_not_pepF"/>
    <property type="match status" value="1"/>
</dbReference>
<dbReference type="CDD" id="cd09606">
    <property type="entry name" value="M3B_PepF"/>
    <property type="match status" value="1"/>
</dbReference>
<dbReference type="GO" id="GO:0006508">
    <property type="term" value="P:proteolysis"/>
    <property type="evidence" value="ECO:0007669"/>
    <property type="project" value="UniProtKB-KW"/>
</dbReference>
<dbReference type="PANTHER" id="PTHR11804:SF28">
    <property type="entry name" value="OLIGOENDOPEPTIDASE F"/>
    <property type="match status" value="1"/>
</dbReference>
<dbReference type="InterPro" id="IPR045090">
    <property type="entry name" value="Pept_M3A_M3B"/>
</dbReference>
<keyword evidence="3 6" id="KW-0378">Hydrolase</keyword>
<evidence type="ECO:0000256" key="4">
    <source>
        <dbReference type="ARBA" id="ARBA00022833"/>
    </source>
</evidence>
<protein>
    <submittedName>
        <fullName evidence="8">M3 family oligoendopeptidase</fullName>
    </submittedName>
</protein>
<dbReference type="EMBL" id="DVML01000005">
    <property type="protein sequence ID" value="HIU22026.1"/>
    <property type="molecule type" value="Genomic_DNA"/>
</dbReference>
<comment type="caution">
    <text evidence="8">The sequence shown here is derived from an EMBL/GenBank/DDBJ whole genome shotgun (WGS) entry which is preliminary data.</text>
</comment>
<comment type="cofactor">
    <cofactor evidence="6">
        <name>Zn(2+)</name>
        <dbReference type="ChEBI" id="CHEBI:29105"/>
    </cofactor>
    <text evidence="6">Binds 1 zinc ion.</text>
</comment>
<keyword evidence="2 6" id="KW-0479">Metal-binding</keyword>
<organism evidence="8 9">
    <name type="scientific">Candidatus Fimihabitans intestinipullorum</name>
    <dbReference type="NCBI Taxonomy" id="2840820"/>
    <lineage>
        <taxon>Bacteria</taxon>
        <taxon>Bacillati</taxon>
        <taxon>Mycoplasmatota</taxon>
        <taxon>Mycoplasmatota incertae sedis</taxon>
        <taxon>Candidatus Fimihabitans</taxon>
    </lineage>
</organism>
<name>A0A9D1L2X2_9BACT</name>